<dbReference type="EMBL" id="CP039865">
    <property type="protein sequence ID" value="QCK88285.1"/>
    <property type="molecule type" value="Genomic_DNA"/>
</dbReference>
<evidence type="ECO:0000256" key="2">
    <source>
        <dbReference type="SAM" id="SignalP"/>
    </source>
</evidence>
<reference evidence="4 5" key="1">
    <citation type="submission" date="2019-04" db="EMBL/GenBank/DDBJ databases">
        <title>Phreatobacter aquaticus sp. nov.</title>
        <authorList>
            <person name="Choi A."/>
            <person name="Baek K."/>
        </authorList>
    </citation>
    <scope>NUCLEOTIDE SEQUENCE [LARGE SCALE GENOMIC DNA]</scope>
    <source>
        <strain evidence="4 5">NMCR1094</strain>
    </source>
</reference>
<organism evidence="4 5">
    <name type="scientific">Phreatobacter aquaticus</name>
    <dbReference type="NCBI Taxonomy" id="2570229"/>
    <lineage>
        <taxon>Bacteria</taxon>
        <taxon>Pseudomonadati</taxon>
        <taxon>Pseudomonadota</taxon>
        <taxon>Alphaproteobacteria</taxon>
        <taxon>Hyphomicrobiales</taxon>
        <taxon>Phreatobacteraceae</taxon>
        <taxon>Phreatobacter</taxon>
    </lineage>
</organism>
<evidence type="ECO:0000313" key="5">
    <source>
        <dbReference type="Proteomes" id="UP000298588"/>
    </source>
</evidence>
<keyword evidence="2" id="KW-0732">Signal</keyword>
<sequence length="186" mass="19500">MKEHPMTTNKTLRNLLTATAAVALLSTGVLAQTAPSTQTTPMAPTTQAPATRGGASTTMSGNETTSSRIVGAAIYAPKQAGSRTDAASPMTTGSVSGFPTMSDADWKTMTSNHDRIGEIDNLVIGNDGRVHQVVMGVGGFLGIGEKSVAVNFTDVRWQMDSNGKVFGVIQRTKEQLNQAPAFVDRS</sequence>
<gene>
    <name evidence="4" type="ORF">E8L99_22240</name>
</gene>
<feature type="chain" id="PRO_5020676026" description="PRC-barrel domain-containing protein" evidence="2">
    <location>
        <begin position="32"/>
        <end position="186"/>
    </location>
</feature>
<dbReference type="Pfam" id="PF05239">
    <property type="entry name" value="PRC"/>
    <property type="match status" value="1"/>
</dbReference>
<feature type="signal peptide" evidence="2">
    <location>
        <begin position="1"/>
        <end position="31"/>
    </location>
</feature>
<dbReference type="KEGG" id="paqt:E8L99_22240"/>
<dbReference type="SUPFAM" id="SSF50346">
    <property type="entry name" value="PRC-barrel domain"/>
    <property type="match status" value="1"/>
</dbReference>
<feature type="domain" description="PRC-barrel" evidence="3">
    <location>
        <begin position="110"/>
        <end position="175"/>
    </location>
</feature>
<evidence type="ECO:0000313" key="4">
    <source>
        <dbReference type="EMBL" id="QCK88285.1"/>
    </source>
</evidence>
<dbReference type="Proteomes" id="UP000298588">
    <property type="component" value="Chromosome"/>
</dbReference>
<dbReference type="OrthoDB" id="7274881at2"/>
<dbReference type="PANTHER" id="PTHR36505">
    <property type="entry name" value="BLR1072 PROTEIN"/>
    <property type="match status" value="1"/>
</dbReference>
<protein>
    <recommendedName>
        <fullName evidence="3">PRC-barrel domain-containing protein</fullName>
    </recommendedName>
</protein>
<evidence type="ECO:0000259" key="3">
    <source>
        <dbReference type="Pfam" id="PF05239"/>
    </source>
</evidence>
<evidence type="ECO:0000256" key="1">
    <source>
        <dbReference type="SAM" id="MobiDB-lite"/>
    </source>
</evidence>
<keyword evidence="5" id="KW-1185">Reference proteome</keyword>
<dbReference type="Gene3D" id="2.30.30.240">
    <property type="entry name" value="PRC-barrel domain"/>
    <property type="match status" value="1"/>
</dbReference>
<proteinExistence type="predicted"/>
<dbReference type="AlphaFoldDB" id="A0A4D7QM24"/>
<name>A0A4D7QM24_9HYPH</name>
<dbReference type="InterPro" id="IPR027275">
    <property type="entry name" value="PRC-brl_dom"/>
</dbReference>
<feature type="compositionally biased region" description="Low complexity" evidence="1">
    <location>
        <begin position="35"/>
        <end position="51"/>
    </location>
</feature>
<accession>A0A4D7QM24</accession>
<dbReference type="InterPro" id="IPR011033">
    <property type="entry name" value="PRC_barrel-like_sf"/>
</dbReference>
<dbReference type="PANTHER" id="PTHR36505:SF1">
    <property type="entry name" value="BLR1072 PROTEIN"/>
    <property type="match status" value="1"/>
</dbReference>
<feature type="compositionally biased region" description="Polar residues" evidence="1">
    <location>
        <begin position="54"/>
        <end position="63"/>
    </location>
</feature>
<feature type="region of interest" description="Disordered" evidence="1">
    <location>
        <begin position="35"/>
        <end position="63"/>
    </location>
</feature>